<sequence>MFSYRTIAGFGAAALAFLALTKISKHCQGQQVNCPGDYVKKAAGRVEGVIRRRNSMRIDPTNDVI</sequence>
<evidence type="ECO:0000313" key="2">
    <source>
        <dbReference type="Proteomes" id="UP000298324"/>
    </source>
</evidence>
<protein>
    <submittedName>
        <fullName evidence="1">Uncharacterized protein</fullName>
    </submittedName>
</protein>
<dbReference type="Proteomes" id="UP000298324">
    <property type="component" value="Unassembled WGS sequence"/>
</dbReference>
<comment type="caution">
    <text evidence="1">The sequence shown here is derived from an EMBL/GenBank/DDBJ whole genome shotgun (WGS) entry which is preliminary data.</text>
</comment>
<dbReference type="EMBL" id="QFGA01000001">
    <property type="protein sequence ID" value="TEB07066.1"/>
    <property type="molecule type" value="Genomic_DNA"/>
</dbReference>
<reference evidence="1 2" key="1">
    <citation type="journal article" date="2018" name="Environ. Microbiol.">
        <title>Novel energy conservation strategies and behaviour of Pelotomaculum schinkii driving syntrophic propionate catabolism.</title>
        <authorList>
            <person name="Hidalgo-Ahumada C.A.P."/>
            <person name="Nobu M.K."/>
            <person name="Narihiro T."/>
            <person name="Tamaki H."/>
            <person name="Liu W.T."/>
            <person name="Kamagata Y."/>
            <person name="Stams A.J.M."/>
            <person name="Imachi H."/>
            <person name="Sousa D.Z."/>
        </authorList>
    </citation>
    <scope>NUCLEOTIDE SEQUENCE [LARGE SCALE GENOMIC DNA]</scope>
    <source>
        <strain evidence="1 2">HH</strain>
    </source>
</reference>
<accession>A0A4Y7RE34</accession>
<proteinExistence type="predicted"/>
<gene>
    <name evidence="1" type="ORF">Psch_00607</name>
</gene>
<organism evidence="1 2">
    <name type="scientific">Pelotomaculum schinkii</name>
    <dbReference type="NCBI Taxonomy" id="78350"/>
    <lineage>
        <taxon>Bacteria</taxon>
        <taxon>Bacillati</taxon>
        <taxon>Bacillota</taxon>
        <taxon>Clostridia</taxon>
        <taxon>Eubacteriales</taxon>
        <taxon>Desulfotomaculaceae</taxon>
        <taxon>Pelotomaculum</taxon>
    </lineage>
</organism>
<dbReference type="RefSeq" id="WP_134217363.1">
    <property type="nucleotide sequence ID" value="NZ_QFGA01000001.1"/>
</dbReference>
<name>A0A4Y7RE34_9FIRM</name>
<evidence type="ECO:0000313" key="1">
    <source>
        <dbReference type="EMBL" id="TEB07066.1"/>
    </source>
</evidence>
<keyword evidence="2" id="KW-1185">Reference proteome</keyword>
<dbReference type="AlphaFoldDB" id="A0A4Y7RE34"/>